<accession>A0ABU3M4N4</accession>
<dbReference type="Proteomes" id="UP001257948">
    <property type="component" value="Unassembled WGS sequence"/>
</dbReference>
<reference evidence="3" key="1">
    <citation type="submission" date="2023-07" db="EMBL/GenBank/DDBJ databases">
        <title>Draft genome sequence of the endophytic actinobacterium Streptomyces justiciae WPN32, a potential antibiotic producer.</title>
        <authorList>
            <person name="Yasawong M."/>
            <person name="Pana W."/>
            <person name="Ganta P."/>
            <person name="Santapan N."/>
            <person name="Songngamsuk T."/>
            <person name="Phatcharaharikarn M."/>
            <person name="Kerdtoob S."/>
            <person name="Nantapong N."/>
        </authorList>
    </citation>
    <scope>NUCLEOTIDE SEQUENCE [LARGE SCALE GENOMIC DNA]</scope>
    <source>
        <strain evidence="3">WPN32</strain>
    </source>
</reference>
<evidence type="ECO:0000313" key="3">
    <source>
        <dbReference type="Proteomes" id="UP001257948"/>
    </source>
</evidence>
<evidence type="ECO:0000313" key="2">
    <source>
        <dbReference type="EMBL" id="MDT7846452.1"/>
    </source>
</evidence>
<dbReference type="RefSeq" id="WP_314206775.1">
    <property type="nucleotide sequence ID" value="NZ_JAVTLL010000035.1"/>
</dbReference>
<organism evidence="2 3">
    <name type="scientific">Streptomyces justiciae</name>
    <dbReference type="NCBI Taxonomy" id="2780140"/>
    <lineage>
        <taxon>Bacteria</taxon>
        <taxon>Bacillati</taxon>
        <taxon>Actinomycetota</taxon>
        <taxon>Actinomycetes</taxon>
        <taxon>Kitasatosporales</taxon>
        <taxon>Streptomycetaceae</taxon>
        <taxon>Streptomyces</taxon>
    </lineage>
</organism>
<dbReference type="EMBL" id="JAVTLL010000035">
    <property type="protein sequence ID" value="MDT7846452.1"/>
    <property type="molecule type" value="Genomic_DNA"/>
</dbReference>
<feature type="compositionally biased region" description="Basic and acidic residues" evidence="1">
    <location>
        <begin position="9"/>
        <end position="18"/>
    </location>
</feature>
<feature type="region of interest" description="Disordered" evidence="1">
    <location>
        <begin position="1"/>
        <end position="55"/>
    </location>
</feature>
<comment type="caution">
    <text evidence="2">The sequence shown here is derived from an EMBL/GenBank/DDBJ whole genome shotgun (WGS) entry which is preliminary data.</text>
</comment>
<sequence>MSGGGQTRGGHDRVEEIGRGATAKPGGGQMRGGHDRVEEAGRGDARELTLDSADG</sequence>
<name>A0ABU3M4N4_9ACTN</name>
<protein>
    <submittedName>
        <fullName evidence="2">Uncharacterized protein</fullName>
    </submittedName>
</protein>
<keyword evidence="3" id="KW-1185">Reference proteome</keyword>
<evidence type="ECO:0000256" key="1">
    <source>
        <dbReference type="SAM" id="MobiDB-lite"/>
    </source>
</evidence>
<feature type="compositionally biased region" description="Basic and acidic residues" evidence="1">
    <location>
        <begin position="32"/>
        <end position="49"/>
    </location>
</feature>
<gene>
    <name evidence="2" type="ORF">RQC66_37615</name>
</gene>
<proteinExistence type="predicted"/>